<sequence length="160" mass="19024">MDTNRRLLNDIRVDLHMWQANHYPPHQQWVYTFSLIFAFANGGVWMYLDITWWLQCTASFGGIILFLCLFKRLFDSKPRTWPDALDRKLARYKPLNPVAWRELQASVVENRVLTREAVERWYEKEKATQVKRLSGKSSVTGRFQFLHNHPDSNPGKERNQ</sequence>
<protein>
    <submittedName>
        <fullName evidence="2">Uncharacterized protein</fullName>
    </submittedName>
</protein>
<comment type="caution">
    <text evidence="2">The sequence shown here is derived from an EMBL/GenBank/DDBJ whole genome shotgun (WGS) entry which is preliminary data.</text>
</comment>
<dbReference type="EMBL" id="PIDR01000002">
    <property type="protein sequence ID" value="PLO75620.1"/>
    <property type="molecule type" value="Genomic_DNA"/>
</dbReference>
<accession>A0A2J5QCB3</accession>
<keyword evidence="1" id="KW-1133">Transmembrane helix</keyword>
<dbReference type="Proteomes" id="UP000234667">
    <property type="component" value="Unassembled WGS sequence"/>
</dbReference>
<feature type="transmembrane region" description="Helical" evidence="1">
    <location>
        <begin position="29"/>
        <end position="46"/>
    </location>
</feature>
<reference evidence="2 3" key="1">
    <citation type="submission" date="2017-11" db="EMBL/GenBank/DDBJ databases">
        <authorList>
            <person name="Han C.G."/>
        </authorList>
    </citation>
    <scope>NUCLEOTIDE SEQUENCE [LARGE SCALE GENOMIC DNA]</scope>
    <source>
        <strain evidence="2 3">A10</strain>
    </source>
</reference>
<keyword evidence="1" id="KW-0812">Transmembrane</keyword>
<evidence type="ECO:0000313" key="2">
    <source>
        <dbReference type="EMBL" id="PLO75620.1"/>
    </source>
</evidence>
<proteinExistence type="predicted"/>
<evidence type="ECO:0000256" key="1">
    <source>
        <dbReference type="SAM" id="Phobius"/>
    </source>
</evidence>
<name>A0A2J5QCB3_9ENTR</name>
<reference evidence="2 3" key="2">
    <citation type="submission" date="2018-01" db="EMBL/GenBank/DDBJ databases">
        <title>Genomic study of Klebsiella pneumoniae.</title>
        <authorList>
            <person name="Yang Y."/>
            <person name="Bicalho R."/>
        </authorList>
    </citation>
    <scope>NUCLEOTIDE SEQUENCE [LARGE SCALE GENOMIC DNA]</scope>
    <source>
        <strain evidence="2 3">A10</strain>
    </source>
</reference>
<evidence type="ECO:0000313" key="3">
    <source>
        <dbReference type="Proteomes" id="UP000234667"/>
    </source>
</evidence>
<dbReference type="AlphaFoldDB" id="A0A2J5QCB3"/>
<gene>
    <name evidence="2" type="ORF">CWN49_00415</name>
</gene>
<organism evidence="2 3">
    <name type="scientific">Klebsiella michiganensis</name>
    <dbReference type="NCBI Taxonomy" id="1134687"/>
    <lineage>
        <taxon>Bacteria</taxon>
        <taxon>Pseudomonadati</taxon>
        <taxon>Pseudomonadota</taxon>
        <taxon>Gammaproteobacteria</taxon>
        <taxon>Enterobacterales</taxon>
        <taxon>Enterobacteriaceae</taxon>
        <taxon>Klebsiella/Raoultella group</taxon>
        <taxon>Klebsiella</taxon>
    </lineage>
</organism>
<keyword evidence="1" id="KW-0472">Membrane</keyword>
<feature type="transmembrane region" description="Helical" evidence="1">
    <location>
        <begin position="52"/>
        <end position="70"/>
    </location>
</feature>